<organism evidence="2 3">
    <name type="scientific">Diabrotica balteata</name>
    <name type="common">Banded cucumber beetle</name>
    <dbReference type="NCBI Taxonomy" id="107213"/>
    <lineage>
        <taxon>Eukaryota</taxon>
        <taxon>Metazoa</taxon>
        <taxon>Ecdysozoa</taxon>
        <taxon>Arthropoda</taxon>
        <taxon>Hexapoda</taxon>
        <taxon>Insecta</taxon>
        <taxon>Pterygota</taxon>
        <taxon>Neoptera</taxon>
        <taxon>Endopterygota</taxon>
        <taxon>Coleoptera</taxon>
        <taxon>Polyphaga</taxon>
        <taxon>Cucujiformia</taxon>
        <taxon>Chrysomeloidea</taxon>
        <taxon>Chrysomelidae</taxon>
        <taxon>Galerucinae</taxon>
        <taxon>Diabroticina</taxon>
        <taxon>Diabroticites</taxon>
        <taxon>Diabrotica</taxon>
    </lineage>
</organism>
<dbReference type="Proteomes" id="UP001153709">
    <property type="component" value="Chromosome 2"/>
</dbReference>
<evidence type="ECO:0000313" key="2">
    <source>
        <dbReference type="EMBL" id="CAG9829965.1"/>
    </source>
</evidence>
<reference evidence="2" key="1">
    <citation type="submission" date="2022-01" db="EMBL/GenBank/DDBJ databases">
        <authorList>
            <person name="King R."/>
        </authorList>
    </citation>
    <scope>NUCLEOTIDE SEQUENCE</scope>
</reference>
<protein>
    <submittedName>
        <fullName evidence="2">Uncharacterized protein</fullName>
    </submittedName>
</protein>
<dbReference type="OrthoDB" id="6784240at2759"/>
<name>A0A9N9SQM1_DIABA</name>
<proteinExistence type="predicted"/>
<feature type="region of interest" description="Disordered" evidence="1">
    <location>
        <begin position="403"/>
        <end position="427"/>
    </location>
</feature>
<feature type="region of interest" description="Disordered" evidence="1">
    <location>
        <begin position="122"/>
        <end position="142"/>
    </location>
</feature>
<evidence type="ECO:0000256" key="1">
    <source>
        <dbReference type="SAM" id="MobiDB-lite"/>
    </source>
</evidence>
<dbReference type="EMBL" id="OU898277">
    <property type="protein sequence ID" value="CAG9829965.1"/>
    <property type="molecule type" value="Genomic_DNA"/>
</dbReference>
<sequence length="862" mass="98832">MKHEHLLRSKLNATNHRPRECVSESSFLSDNFCSIILGKPGTNLMKKKILAVGEADFNKILNNRDASLRQQQVLICDVEHVSDTKSSKPNDDLSPIKNKVIIEKNKKIKGIIDSSGVNNSNNYNQKTLNRGLKTKKERKHRDLVKDGSKFQNVNDMQNDTRKNDNNNNNKYSEIDRLKYTRIEESYEPLINDSHGHPNLVKPISGTETRDIESDLNVRNTLTSQMTRLNNSHAEVIVPDKIIHSKEQFGNNEILSDNDLNQYIDQDKSKKRSYENNLTEKTDIEKVRKEVTLLRSQPPLHDSLINTYEPVAYNVPPTFNSVDVEKEYQGQQIKTDSPYNQDILFSGLALTADSRPCYCDTNSQTSHPSILKPSQQRTLNSEVDKYPVKEARSMRSKIFANKLSQTSDSNVTRDNHMTGSPVGSHKMPLVDTSINTLEIESVGVQATGQDVTEISTTNSTESLTSEDIICYRPIHNFCGCHNRKQIRKAEQHLDREHILSPEYTIPEKHVPIQNVVRSKNLKNLPIKTICHKRYHLDRNTDRKRYILSPQEDYDFANEISLSRNQPVSKGIFKETSENIIYCESPIQNNGLKNNMSNSFKQPNFYNKNSFLPQNNKTRNTTKEHAYHNPIIPNAENARGDYCTGTCRCCVKRGDIPVVPVPPPLEYDVSCSEDDLDLVIEEQSDQFFDSDDSERVLSRYNELPYQNSNHYINLVQELEEKLQSRNKSRVQRTLQEFERRSRLNKPLEKPVINYDETSESEEPLIKAISELAKKRNEDHKNFPCKGKACCTCILPAEKNEIEIKSNYSNNKPRIKTQSHWKQDGTNGAWYRTAKNLPKHVNTTSYSTNKFSHDCGCSCTCGKYP</sequence>
<feature type="compositionally biased region" description="Basic residues" evidence="1">
    <location>
        <begin position="132"/>
        <end position="142"/>
    </location>
</feature>
<keyword evidence="3" id="KW-1185">Reference proteome</keyword>
<accession>A0A9N9SQM1</accession>
<gene>
    <name evidence="2" type="ORF">DIABBA_LOCUS3711</name>
</gene>
<dbReference type="AlphaFoldDB" id="A0A9N9SQM1"/>
<evidence type="ECO:0000313" key="3">
    <source>
        <dbReference type="Proteomes" id="UP001153709"/>
    </source>
</evidence>